<comment type="caution">
    <text evidence="1">The sequence shown here is derived from an EMBL/GenBank/DDBJ whole genome shotgun (WGS) entry which is preliminary data.</text>
</comment>
<dbReference type="AlphaFoldDB" id="A0AAE1A754"/>
<reference evidence="1" key="1">
    <citation type="journal article" date="2023" name="G3 (Bethesda)">
        <title>A reference genome for the long-term kleptoplast-retaining sea slug Elysia crispata morphotype clarki.</title>
        <authorList>
            <person name="Eastman K.E."/>
            <person name="Pendleton A.L."/>
            <person name="Shaikh M.A."/>
            <person name="Suttiyut T."/>
            <person name="Ogas R."/>
            <person name="Tomko P."/>
            <person name="Gavelis G."/>
            <person name="Widhalm J.R."/>
            <person name="Wisecaver J.H."/>
        </authorList>
    </citation>
    <scope>NUCLEOTIDE SEQUENCE</scope>
    <source>
        <strain evidence="1">ECLA1</strain>
    </source>
</reference>
<name>A0AAE1A754_9GAST</name>
<keyword evidence="2" id="KW-1185">Reference proteome</keyword>
<protein>
    <submittedName>
        <fullName evidence="1">Uncharacterized protein</fullName>
    </submittedName>
</protein>
<dbReference type="Proteomes" id="UP001283361">
    <property type="component" value="Unassembled WGS sequence"/>
</dbReference>
<proteinExistence type="predicted"/>
<evidence type="ECO:0000313" key="2">
    <source>
        <dbReference type="Proteomes" id="UP001283361"/>
    </source>
</evidence>
<accession>A0AAE1A754</accession>
<gene>
    <name evidence="1" type="ORF">RRG08_018589</name>
</gene>
<sequence>MLKFTQCSNQNQTYRAERSYHLLRNVNYRGSPILSQQVSLQKENILIAEAETTAATDQLNLRLIEWKQKPREKCVSQSSSARRKVQQL</sequence>
<evidence type="ECO:0000313" key="1">
    <source>
        <dbReference type="EMBL" id="KAK3782223.1"/>
    </source>
</evidence>
<dbReference type="EMBL" id="JAWDGP010002526">
    <property type="protein sequence ID" value="KAK3782223.1"/>
    <property type="molecule type" value="Genomic_DNA"/>
</dbReference>
<organism evidence="1 2">
    <name type="scientific">Elysia crispata</name>
    <name type="common">lettuce slug</name>
    <dbReference type="NCBI Taxonomy" id="231223"/>
    <lineage>
        <taxon>Eukaryota</taxon>
        <taxon>Metazoa</taxon>
        <taxon>Spiralia</taxon>
        <taxon>Lophotrochozoa</taxon>
        <taxon>Mollusca</taxon>
        <taxon>Gastropoda</taxon>
        <taxon>Heterobranchia</taxon>
        <taxon>Euthyneura</taxon>
        <taxon>Panpulmonata</taxon>
        <taxon>Sacoglossa</taxon>
        <taxon>Placobranchoidea</taxon>
        <taxon>Plakobranchidae</taxon>
        <taxon>Elysia</taxon>
    </lineage>
</organism>